<proteinExistence type="predicted"/>
<gene>
    <name evidence="1" type="ORF">PR048_001839</name>
</gene>
<evidence type="ECO:0000313" key="1">
    <source>
        <dbReference type="EMBL" id="KAJ8896495.1"/>
    </source>
</evidence>
<dbReference type="EMBL" id="JARBHB010000001">
    <property type="protein sequence ID" value="KAJ8896495.1"/>
    <property type="molecule type" value="Genomic_DNA"/>
</dbReference>
<sequence>MTCYRGSQRKLTVVKEWVQDAWLPLERELKPCGQLVVNEPSQAGGMEWCITRCWAGEGAAFTSSRQEFKAVLQAEERREVVLQTRKSSLTYVASQQFIHRPCESCAIHQKCFLTKQNTIVEPVARRFHFGHKERRTVYDLEPRPAVCALNVKLDELDHVVPIEFKYTTNTNSKQD</sequence>
<accession>A0ABQ9IIG8</accession>
<organism evidence="1 2">
    <name type="scientific">Dryococelus australis</name>
    <dbReference type="NCBI Taxonomy" id="614101"/>
    <lineage>
        <taxon>Eukaryota</taxon>
        <taxon>Metazoa</taxon>
        <taxon>Ecdysozoa</taxon>
        <taxon>Arthropoda</taxon>
        <taxon>Hexapoda</taxon>
        <taxon>Insecta</taxon>
        <taxon>Pterygota</taxon>
        <taxon>Neoptera</taxon>
        <taxon>Polyneoptera</taxon>
        <taxon>Phasmatodea</taxon>
        <taxon>Verophasmatodea</taxon>
        <taxon>Anareolatae</taxon>
        <taxon>Phasmatidae</taxon>
        <taxon>Eurycanthinae</taxon>
        <taxon>Dryococelus</taxon>
    </lineage>
</organism>
<dbReference type="Proteomes" id="UP001159363">
    <property type="component" value="Chromosome 1"/>
</dbReference>
<name>A0ABQ9IIG8_9NEOP</name>
<comment type="caution">
    <text evidence="1">The sequence shown here is derived from an EMBL/GenBank/DDBJ whole genome shotgun (WGS) entry which is preliminary data.</text>
</comment>
<keyword evidence="2" id="KW-1185">Reference proteome</keyword>
<evidence type="ECO:0008006" key="3">
    <source>
        <dbReference type="Google" id="ProtNLM"/>
    </source>
</evidence>
<protein>
    <recommendedName>
        <fullName evidence="3">Vitellogenin</fullName>
    </recommendedName>
</protein>
<evidence type="ECO:0000313" key="2">
    <source>
        <dbReference type="Proteomes" id="UP001159363"/>
    </source>
</evidence>
<reference evidence="1 2" key="1">
    <citation type="submission" date="2023-02" db="EMBL/GenBank/DDBJ databases">
        <title>LHISI_Scaffold_Assembly.</title>
        <authorList>
            <person name="Stuart O.P."/>
            <person name="Cleave R."/>
            <person name="Magrath M.J.L."/>
            <person name="Mikheyev A.S."/>
        </authorList>
    </citation>
    <scope>NUCLEOTIDE SEQUENCE [LARGE SCALE GENOMIC DNA]</scope>
    <source>
        <strain evidence="1">Daus_M_001</strain>
        <tissue evidence="1">Leg muscle</tissue>
    </source>
</reference>